<dbReference type="SUPFAM" id="SSF53474">
    <property type="entry name" value="alpha/beta-Hydrolases"/>
    <property type="match status" value="1"/>
</dbReference>
<dbReference type="AlphaFoldDB" id="A0AA87W126"/>
<reference evidence="1" key="1">
    <citation type="journal article" date="2014" name="Int. J. Syst. Evol. Microbiol.">
        <title>Complete genome sequence of Corynebacterium casei LMG S-19264T (=DSM 44701T), isolated from a smear-ripened cheese.</title>
        <authorList>
            <consortium name="US DOE Joint Genome Institute (JGI-PGF)"/>
            <person name="Walter F."/>
            <person name="Albersmeier A."/>
            <person name="Kalinowski J."/>
            <person name="Ruckert C."/>
        </authorList>
    </citation>
    <scope>NUCLEOTIDE SEQUENCE</scope>
    <source>
        <strain evidence="1">CGMCC 1.15034</strain>
    </source>
</reference>
<sequence length="331" mass="36665">MPDARDGAPGSGRLRPPALGLLLAEARALFEFNASLLLSPLLMRAPRGDGHPVLALPGFLASDLSMAPMRRYLGELGYETHAWRMGRNLGGLARMREGLRARLAEIHGASGRKVSLVGWSLGGVYARDLALQAPEMVRYVVTLGSPFASDVKATNATALYEAVSGERVEDFAEAREAIAGELPVPATSIYSRGDGVVNWRTCLLHPSGRAENIEVYFASHVGLGVNPAALWAVADRLAQPEGEFWRLTGQARLPLHMPRQSGQYRSDEKRRPRAPVKFFGRELWLTVRSCRRWTHRFCIWKRLRCRCMSAAWRSFACPTITRATSSKTSRR</sequence>
<gene>
    <name evidence="1" type="ORF">GCM10010987_15050</name>
</gene>
<dbReference type="EMBL" id="BMHC01000002">
    <property type="protein sequence ID" value="GGI21581.1"/>
    <property type="molecule type" value="Genomic_DNA"/>
</dbReference>
<protein>
    <recommendedName>
        <fullName evidence="3">Alpha/beta hydrolase</fullName>
    </recommendedName>
</protein>
<dbReference type="Gene3D" id="3.40.50.1820">
    <property type="entry name" value="alpha/beta hydrolase"/>
    <property type="match status" value="1"/>
</dbReference>
<organism evidence="1 2">
    <name type="scientific">Bradyrhizobium guangdongense</name>
    <dbReference type="NCBI Taxonomy" id="1325090"/>
    <lineage>
        <taxon>Bacteria</taxon>
        <taxon>Pseudomonadati</taxon>
        <taxon>Pseudomonadota</taxon>
        <taxon>Alphaproteobacteria</taxon>
        <taxon>Hyphomicrobiales</taxon>
        <taxon>Nitrobacteraceae</taxon>
        <taxon>Bradyrhizobium</taxon>
    </lineage>
</organism>
<dbReference type="PANTHER" id="PTHR37946:SF1">
    <property type="entry name" value="SLL1969 PROTEIN"/>
    <property type="match status" value="1"/>
</dbReference>
<evidence type="ECO:0008006" key="3">
    <source>
        <dbReference type="Google" id="ProtNLM"/>
    </source>
</evidence>
<reference evidence="1" key="2">
    <citation type="submission" date="2022-12" db="EMBL/GenBank/DDBJ databases">
        <authorList>
            <person name="Sun Q."/>
            <person name="Zhou Y."/>
        </authorList>
    </citation>
    <scope>NUCLEOTIDE SEQUENCE</scope>
    <source>
        <strain evidence="1">CGMCC 1.15034</strain>
    </source>
</reference>
<evidence type="ECO:0000313" key="1">
    <source>
        <dbReference type="EMBL" id="GGI21581.1"/>
    </source>
</evidence>
<dbReference type="InterPro" id="IPR029058">
    <property type="entry name" value="AB_hydrolase_fold"/>
</dbReference>
<name>A0AA87W126_9BRAD</name>
<accession>A0AA87W126</accession>
<dbReference type="PANTHER" id="PTHR37946">
    <property type="entry name" value="SLL1969 PROTEIN"/>
    <property type="match status" value="1"/>
</dbReference>
<dbReference type="Proteomes" id="UP000625079">
    <property type="component" value="Unassembled WGS sequence"/>
</dbReference>
<evidence type="ECO:0000313" key="2">
    <source>
        <dbReference type="Proteomes" id="UP000625079"/>
    </source>
</evidence>
<comment type="caution">
    <text evidence="1">The sequence shown here is derived from an EMBL/GenBank/DDBJ whole genome shotgun (WGS) entry which is preliminary data.</text>
</comment>
<proteinExistence type="predicted"/>